<comment type="caution">
    <text evidence="2">The sequence shown here is derived from an EMBL/GenBank/DDBJ whole genome shotgun (WGS) entry which is preliminary data.</text>
</comment>
<protein>
    <submittedName>
        <fullName evidence="2">Uncharacterized protein</fullName>
    </submittedName>
</protein>
<proteinExistence type="predicted"/>
<name>A0A3S4PUE3_9MAGN</name>
<dbReference type="AlphaFoldDB" id="A0A3S4PUE3"/>
<dbReference type="Proteomes" id="UP000283530">
    <property type="component" value="Unassembled WGS sequence"/>
</dbReference>
<gene>
    <name evidence="2" type="ORF">CKAN_02428600</name>
</gene>
<reference evidence="2 3" key="1">
    <citation type="journal article" date="2019" name="Nat. Plants">
        <title>Stout camphor tree genome fills gaps in understanding of flowering plant genome evolution.</title>
        <authorList>
            <person name="Chaw S.M."/>
            <person name="Liu Y.C."/>
            <person name="Wu Y.W."/>
            <person name="Wang H.Y."/>
            <person name="Lin C.I."/>
            <person name="Wu C.S."/>
            <person name="Ke H.M."/>
            <person name="Chang L.Y."/>
            <person name="Hsu C.Y."/>
            <person name="Yang H.T."/>
            <person name="Sudianto E."/>
            <person name="Hsu M.H."/>
            <person name="Wu K.P."/>
            <person name="Wang L.N."/>
            <person name="Leebens-Mack J.H."/>
            <person name="Tsai I.J."/>
        </authorList>
    </citation>
    <scope>NUCLEOTIDE SEQUENCE [LARGE SCALE GENOMIC DNA]</scope>
    <source>
        <strain evidence="3">cv. Chaw 1501</strain>
        <tissue evidence="2">Young leaves</tissue>
    </source>
</reference>
<evidence type="ECO:0000313" key="2">
    <source>
        <dbReference type="EMBL" id="RWR94967.1"/>
    </source>
</evidence>
<organism evidence="2 3">
    <name type="scientific">Cinnamomum micranthum f. kanehirae</name>
    <dbReference type="NCBI Taxonomy" id="337451"/>
    <lineage>
        <taxon>Eukaryota</taxon>
        <taxon>Viridiplantae</taxon>
        <taxon>Streptophyta</taxon>
        <taxon>Embryophyta</taxon>
        <taxon>Tracheophyta</taxon>
        <taxon>Spermatophyta</taxon>
        <taxon>Magnoliopsida</taxon>
        <taxon>Magnoliidae</taxon>
        <taxon>Laurales</taxon>
        <taxon>Lauraceae</taxon>
        <taxon>Cinnamomum</taxon>
    </lineage>
</organism>
<accession>A0A3S4PUE3</accession>
<feature type="compositionally biased region" description="Basic and acidic residues" evidence="1">
    <location>
        <begin position="13"/>
        <end position="30"/>
    </location>
</feature>
<feature type="region of interest" description="Disordered" evidence="1">
    <location>
        <begin position="13"/>
        <end position="67"/>
    </location>
</feature>
<evidence type="ECO:0000256" key="1">
    <source>
        <dbReference type="SAM" id="MobiDB-lite"/>
    </source>
</evidence>
<dbReference type="EMBL" id="QPKB01000011">
    <property type="protein sequence ID" value="RWR94967.1"/>
    <property type="molecule type" value="Genomic_DNA"/>
</dbReference>
<evidence type="ECO:0000313" key="3">
    <source>
        <dbReference type="Proteomes" id="UP000283530"/>
    </source>
</evidence>
<sequence>MEIVFFFCSHERKGGRERERERERDERSGDLGHLQGFVSLSGGEMSDPSQSQRCYEGGREGGIQSDGKREGERCYCVASLVEQAIKWSFLNPTLMELKVKKRPIIFFHCTTIHLSSNKIHGLLKAIWWGNWARQLLQRFKMLQITSVVESAEELNPTKATFFTSRPIILYNHLNRQGRVIPWKARSTEGEICGREAFVD</sequence>
<keyword evidence="3" id="KW-1185">Reference proteome</keyword>